<dbReference type="KEGG" id="can:Cyan10605_3486"/>
<dbReference type="EMBL" id="CP003948">
    <property type="protein sequence ID" value="AFZ55521.1"/>
    <property type="molecule type" value="Genomic_DNA"/>
</dbReference>
<dbReference type="InterPro" id="IPR011010">
    <property type="entry name" value="DNA_brk_join_enz"/>
</dbReference>
<dbReference type="Pfam" id="PF00589">
    <property type="entry name" value="Phage_integrase"/>
    <property type="match status" value="1"/>
</dbReference>
<sequence length="313" mass="35292">MLSQTNNPESLQLSAPIPLTLHPAAVYLSGLRNNSYRSIRYCLDTVAKILSQGQCDCITIDWSKIRYHHTMALRSALIDKYHPTTINSMLTAFKRVLGETQKLGLMEFEVYQKTVDFKKVVGTAEPKGRALSKKEIGQIIATCDGNSPTDIRDRAIIGILRGGGLRRGELINLELRDLELDTGKLIIRQGKGHKTRHVYIPSSALEFVKQWLQLRGYEDGYLFCRIHRGGHLKMGKMHSDSIWRMLQKRAKMANLKSCCPHDLRRTFCGDLLSAGVDIVTVQKLAGHASPITTASYDRRDDEIRRNAVENLGF</sequence>
<dbReference type="InterPro" id="IPR050090">
    <property type="entry name" value="Tyrosine_recombinase_XerCD"/>
</dbReference>
<dbReference type="GO" id="GO:0015074">
    <property type="term" value="P:DNA integration"/>
    <property type="evidence" value="ECO:0007669"/>
    <property type="project" value="InterPro"/>
</dbReference>
<dbReference type="PROSITE" id="PS51898">
    <property type="entry name" value="TYR_RECOMBINASE"/>
    <property type="match status" value="1"/>
</dbReference>
<dbReference type="SUPFAM" id="SSF56349">
    <property type="entry name" value="DNA breaking-rejoining enzymes"/>
    <property type="match status" value="1"/>
</dbReference>
<dbReference type="InterPro" id="IPR013762">
    <property type="entry name" value="Integrase-like_cat_sf"/>
</dbReference>
<dbReference type="GO" id="GO:0006310">
    <property type="term" value="P:DNA recombination"/>
    <property type="evidence" value="ECO:0007669"/>
    <property type="project" value="UniProtKB-KW"/>
</dbReference>
<accession>K9Z8J7</accession>
<gene>
    <name evidence="3" type="ordered locus">Cyan10605_3486</name>
</gene>
<reference evidence="4" key="1">
    <citation type="journal article" date="2013" name="Proc. Natl. Acad. Sci. U.S.A.">
        <title>Improving the coverage of the cyanobacterial phylum using diversity-driven genome sequencing.</title>
        <authorList>
            <person name="Shih P.M."/>
            <person name="Wu D."/>
            <person name="Latifi A."/>
            <person name="Axen S.D."/>
            <person name="Fewer D.P."/>
            <person name="Talla E."/>
            <person name="Calteau A."/>
            <person name="Cai F."/>
            <person name="Tandeau de Marsac N."/>
            <person name="Rippka R."/>
            <person name="Herdman M."/>
            <person name="Sivonen K."/>
            <person name="Coursin T."/>
            <person name="Laurent T."/>
            <person name="Goodwin L."/>
            <person name="Nolan M."/>
            <person name="Davenport K.W."/>
            <person name="Han C.S."/>
            <person name="Rubin E.M."/>
            <person name="Eisen J.A."/>
            <person name="Woyke T."/>
            <person name="Gugger M."/>
            <person name="Kerfeld C.A."/>
        </authorList>
    </citation>
    <scope>NUCLEOTIDE SEQUENCE [LARGE SCALE GENOMIC DNA]</scope>
    <source>
        <strain evidence="4">PCC 10605</strain>
        <plasmid evidence="4">Plasmid pCYAN10605.01</plasmid>
    </source>
</reference>
<dbReference type="CDD" id="cd00397">
    <property type="entry name" value="DNA_BRE_C"/>
    <property type="match status" value="1"/>
</dbReference>
<dbReference type="OrthoDB" id="9801717at2"/>
<dbReference type="GO" id="GO:0003677">
    <property type="term" value="F:DNA binding"/>
    <property type="evidence" value="ECO:0007669"/>
    <property type="project" value="InterPro"/>
</dbReference>
<dbReference type="PANTHER" id="PTHR30349">
    <property type="entry name" value="PHAGE INTEGRASE-RELATED"/>
    <property type="match status" value="1"/>
</dbReference>
<dbReference type="InterPro" id="IPR002104">
    <property type="entry name" value="Integrase_catalytic"/>
</dbReference>
<organism evidence="3 4">
    <name type="scientific">Cyanobacterium aponinum (strain PCC 10605)</name>
    <dbReference type="NCBI Taxonomy" id="755178"/>
    <lineage>
        <taxon>Bacteria</taxon>
        <taxon>Bacillati</taxon>
        <taxon>Cyanobacteriota</taxon>
        <taxon>Cyanophyceae</taxon>
        <taxon>Oscillatoriophycideae</taxon>
        <taxon>Chroococcales</taxon>
        <taxon>Geminocystaceae</taxon>
        <taxon>Cyanobacterium</taxon>
    </lineage>
</organism>
<dbReference type="RefSeq" id="WP_015221239.1">
    <property type="nucleotide sequence ID" value="NC_019777.1"/>
</dbReference>
<dbReference type="AlphaFoldDB" id="K9Z8J7"/>
<evidence type="ECO:0000313" key="3">
    <source>
        <dbReference type="EMBL" id="AFZ55521.1"/>
    </source>
</evidence>
<keyword evidence="4" id="KW-1185">Reference proteome</keyword>
<evidence type="ECO:0000313" key="4">
    <source>
        <dbReference type="Proteomes" id="UP000010480"/>
    </source>
</evidence>
<evidence type="ECO:0000256" key="1">
    <source>
        <dbReference type="ARBA" id="ARBA00023172"/>
    </source>
</evidence>
<geneLocation type="plasmid" evidence="3 4">
    <name>pCYAN10605.01</name>
</geneLocation>
<dbReference type="eggNOG" id="COG0582">
    <property type="taxonomic scope" value="Bacteria"/>
</dbReference>
<dbReference type="HOGENOM" id="CLU_027562_9_6_3"/>
<name>K9Z8J7_CYAAP</name>
<keyword evidence="3" id="KW-0614">Plasmid</keyword>
<dbReference type="Gene3D" id="1.10.443.10">
    <property type="entry name" value="Intergrase catalytic core"/>
    <property type="match status" value="1"/>
</dbReference>
<evidence type="ECO:0000259" key="2">
    <source>
        <dbReference type="PROSITE" id="PS51898"/>
    </source>
</evidence>
<dbReference type="Proteomes" id="UP000010480">
    <property type="component" value="Plasmid pCYAN10605.01"/>
</dbReference>
<protein>
    <submittedName>
        <fullName evidence="3">Integrase family protein</fullName>
    </submittedName>
</protein>
<feature type="domain" description="Tyr recombinase" evidence="2">
    <location>
        <begin position="126"/>
        <end position="309"/>
    </location>
</feature>
<keyword evidence="1" id="KW-0233">DNA recombination</keyword>
<proteinExistence type="predicted"/>
<dbReference type="PANTHER" id="PTHR30349:SF81">
    <property type="entry name" value="TYROSINE RECOMBINASE XERC"/>
    <property type="match status" value="1"/>
</dbReference>